<dbReference type="Pfam" id="PF01248">
    <property type="entry name" value="Ribosomal_L7Ae"/>
    <property type="match status" value="1"/>
</dbReference>
<dbReference type="InterPro" id="IPR007393">
    <property type="entry name" value="YlxR_dom"/>
</dbReference>
<dbReference type="Gene3D" id="3.30.1230.10">
    <property type="entry name" value="YlxR-like"/>
    <property type="match status" value="1"/>
</dbReference>
<feature type="domain" description="YlxR" evidence="2">
    <location>
        <begin position="8"/>
        <end position="81"/>
    </location>
</feature>
<evidence type="ECO:0000313" key="3">
    <source>
        <dbReference type="EMBL" id="HEN42350.1"/>
    </source>
</evidence>
<dbReference type="Gene3D" id="3.30.1330.30">
    <property type="match status" value="1"/>
</dbReference>
<dbReference type="AlphaFoldDB" id="A0A831UE26"/>
<protein>
    <submittedName>
        <fullName evidence="3">DUF448 domain-containing protein</fullName>
    </submittedName>
</protein>
<sequence>MARCEPQRTCLGCRAERGKSELLRYVLDPEGTVVPDLMGKLPGRGAYTCFSRGCLVKAVLRKQFARAFKGEVKGATAAELEEQIVTRLEERIASYLALGNKAGRIVSGSDMVLEAMRKGKKIGLVIMAGDVSADIGQKIAGAAAREGVSCFRILDKDRIGGLLGKGLRSVVAIEAGGFVPPLVKELERYGNFLDGGAVDEQDPRV</sequence>
<dbReference type="InterPro" id="IPR004038">
    <property type="entry name" value="Ribosomal_eL8/eL30/eS12/Gad45"/>
</dbReference>
<dbReference type="InterPro" id="IPR029064">
    <property type="entry name" value="Ribosomal_eL30-like_sf"/>
</dbReference>
<comment type="caution">
    <text evidence="3">The sequence shown here is derived from an EMBL/GenBank/DDBJ whole genome shotgun (WGS) entry which is preliminary data.</text>
</comment>
<dbReference type="CDD" id="cd00279">
    <property type="entry name" value="YlxR"/>
    <property type="match status" value="1"/>
</dbReference>
<reference evidence="3" key="1">
    <citation type="journal article" date="2020" name="mSystems">
        <title>Genome- and Community-Level Interaction Insights into Carbon Utilization and Element Cycling Functions of Hydrothermarchaeota in Hydrothermal Sediment.</title>
        <authorList>
            <person name="Zhou Z."/>
            <person name="Liu Y."/>
            <person name="Xu W."/>
            <person name="Pan J."/>
            <person name="Luo Z.H."/>
            <person name="Li M."/>
        </authorList>
    </citation>
    <scope>NUCLEOTIDE SEQUENCE [LARGE SCALE GENOMIC DNA]</scope>
    <source>
        <strain evidence="3">SpSt-349</strain>
    </source>
</reference>
<dbReference type="EMBL" id="DSOV01000038">
    <property type="protein sequence ID" value="HEN42350.1"/>
    <property type="molecule type" value="Genomic_DNA"/>
</dbReference>
<dbReference type="SUPFAM" id="SSF64376">
    <property type="entry name" value="YlxR-like"/>
    <property type="match status" value="1"/>
</dbReference>
<dbReference type="InterPro" id="IPR037465">
    <property type="entry name" value="YlxR"/>
</dbReference>
<accession>A0A831UE26</accession>
<feature type="domain" description="Ribosomal protein eL8/eL30/eS12/Gadd45" evidence="1">
    <location>
        <begin position="92"/>
        <end position="173"/>
    </location>
</feature>
<dbReference type="PANTHER" id="PTHR34215:SF1">
    <property type="entry name" value="YLXR DOMAIN-CONTAINING PROTEIN"/>
    <property type="match status" value="1"/>
</dbReference>
<evidence type="ECO:0000259" key="1">
    <source>
        <dbReference type="Pfam" id="PF01248"/>
    </source>
</evidence>
<proteinExistence type="predicted"/>
<evidence type="ECO:0000259" key="2">
    <source>
        <dbReference type="Pfam" id="PF04296"/>
    </source>
</evidence>
<gene>
    <name evidence="3" type="ORF">ENQ87_08240</name>
</gene>
<organism evidence="3">
    <name type="scientific">Geobacter metallireducens</name>
    <dbReference type="NCBI Taxonomy" id="28232"/>
    <lineage>
        <taxon>Bacteria</taxon>
        <taxon>Pseudomonadati</taxon>
        <taxon>Thermodesulfobacteriota</taxon>
        <taxon>Desulfuromonadia</taxon>
        <taxon>Geobacterales</taxon>
        <taxon>Geobacteraceae</taxon>
        <taxon>Geobacter</taxon>
    </lineage>
</organism>
<name>A0A831UE26_GEOME</name>
<dbReference type="PANTHER" id="PTHR34215">
    <property type="entry name" value="BLL0784 PROTEIN"/>
    <property type="match status" value="1"/>
</dbReference>
<dbReference type="InterPro" id="IPR035931">
    <property type="entry name" value="YlxR-like_sf"/>
</dbReference>
<dbReference type="SUPFAM" id="SSF55315">
    <property type="entry name" value="L30e-like"/>
    <property type="match status" value="1"/>
</dbReference>
<dbReference type="Pfam" id="PF04296">
    <property type="entry name" value="YlxR"/>
    <property type="match status" value="1"/>
</dbReference>